<protein>
    <submittedName>
        <fullName evidence="2">Uncharacterized protein</fullName>
    </submittedName>
</protein>
<feature type="transmembrane region" description="Helical" evidence="1">
    <location>
        <begin position="14"/>
        <end position="35"/>
    </location>
</feature>
<comment type="caution">
    <text evidence="2">The sequence shown here is derived from an EMBL/GenBank/DDBJ whole genome shotgun (WGS) entry which is preliminary data.</text>
</comment>
<keyword evidence="1" id="KW-0812">Transmembrane</keyword>
<dbReference type="EMBL" id="SSOP01000061">
    <property type="protein sequence ID" value="KAB5592552.1"/>
    <property type="molecule type" value="Genomic_DNA"/>
</dbReference>
<evidence type="ECO:0000256" key="1">
    <source>
        <dbReference type="SAM" id="Phobius"/>
    </source>
</evidence>
<reference evidence="2 3" key="1">
    <citation type="journal article" date="2019" name="Fungal Biol. Biotechnol.">
        <title>Draft genome sequence of fastidious pathogen Ceratobasidium theobromae, which causes vascular-streak dieback in Theobroma cacao.</title>
        <authorList>
            <person name="Ali S.S."/>
            <person name="Asman A."/>
            <person name="Shao J."/>
            <person name="Firmansyah A.P."/>
            <person name="Susilo A.W."/>
            <person name="Rosmana A."/>
            <person name="McMahon P."/>
            <person name="Junaid M."/>
            <person name="Guest D."/>
            <person name="Kheng T.Y."/>
            <person name="Meinhardt L.W."/>
            <person name="Bailey B.A."/>
        </authorList>
    </citation>
    <scope>NUCLEOTIDE SEQUENCE [LARGE SCALE GENOMIC DNA]</scope>
    <source>
        <strain evidence="2 3">CT2</strain>
    </source>
</reference>
<keyword evidence="1" id="KW-0472">Membrane</keyword>
<evidence type="ECO:0000313" key="3">
    <source>
        <dbReference type="Proteomes" id="UP000383932"/>
    </source>
</evidence>
<sequence>MTAISYGLTPKEMFGLSAMQCAMQGILIPLLVTFLTDRSTTSRSPWFKIYVVSVNMLGFWQTALAIVQALDSINSQPTRDVASHLRARIHTQAD</sequence>
<dbReference type="AlphaFoldDB" id="A0A5N5QLA4"/>
<name>A0A5N5QLA4_9AGAM</name>
<proteinExistence type="predicted"/>
<feature type="transmembrane region" description="Helical" evidence="1">
    <location>
        <begin position="47"/>
        <end position="70"/>
    </location>
</feature>
<dbReference type="OrthoDB" id="3206554at2759"/>
<evidence type="ECO:0000313" key="2">
    <source>
        <dbReference type="EMBL" id="KAB5592552.1"/>
    </source>
</evidence>
<keyword evidence="1" id="KW-1133">Transmembrane helix</keyword>
<dbReference type="Proteomes" id="UP000383932">
    <property type="component" value="Unassembled WGS sequence"/>
</dbReference>
<gene>
    <name evidence="2" type="ORF">CTheo_4019</name>
</gene>
<organism evidence="2 3">
    <name type="scientific">Ceratobasidium theobromae</name>
    <dbReference type="NCBI Taxonomy" id="1582974"/>
    <lineage>
        <taxon>Eukaryota</taxon>
        <taxon>Fungi</taxon>
        <taxon>Dikarya</taxon>
        <taxon>Basidiomycota</taxon>
        <taxon>Agaricomycotina</taxon>
        <taxon>Agaricomycetes</taxon>
        <taxon>Cantharellales</taxon>
        <taxon>Ceratobasidiaceae</taxon>
        <taxon>Ceratobasidium</taxon>
    </lineage>
</organism>
<keyword evidence="3" id="KW-1185">Reference proteome</keyword>
<accession>A0A5N5QLA4</accession>